<feature type="transmembrane region" description="Helical" evidence="12">
    <location>
        <begin position="95"/>
        <end position="122"/>
    </location>
</feature>
<feature type="transmembrane region" description="Helical" evidence="12">
    <location>
        <begin position="379"/>
        <end position="397"/>
    </location>
</feature>
<keyword evidence="10" id="KW-0342">GTP-binding</keyword>
<gene>
    <name evidence="15" type="ORF">MNBD_BACTEROID07-250</name>
</gene>
<evidence type="ECO:0000256" key="8">
    <source>
        <dbReference type="ARBA" id="ARBA00023004"/>
    </source>
</evidence>
<dbReference type="PANTHER" id="PTHR43185">
    <property type="entry name" value="FERROUS IRON TRANSPORT PROTEIN B"/>
    <property type="match status" value="1"/>
</dbReference>
<dbReference type="GO" id="GO:0005886">
    <property type="term" value="C:plasma membrane"/>
    <property type="evidence" value="ECO:0007669"/>
    <property type="project" value="UniProtKB-SubCell"/>
</dbReference>
<name>A0A3B0UQM0_9ZZZZ</name>
<feature type="domain" description="Nucleoside transporter/FeoB GTPase Gate" evidence="14">
    <location>
        <begin position="186"/>
        <end position="375"/>
    </location>
</feature>
<comment type="subcellular location">
    <subcellularLocation>
        <location evidence="1">Cell membrane</location>
        <topology evidence="1">Multi-pass membrane protein</topology>
    </subcellularLocation>
</comment>
<evidence type="ECO:0000256" key="12">
    <source>
        <dbReference type="SAM" id="Phobius"/>
    </source>
</evidence>
<evidence type="ECO:0000256" key="7">
    <source>
        <dbReference type="ARBA" id="ARBA00022989"/>
    </source>
</evidence>
<sequence>TRILPPNAFRDMIVDGIIGGVGGVIIFLPNILILFFFITLMEASGYMARVAFIVDKLMHKIGLHGKSFVPMLMGFGCNVPAIMATRTIENKNDRLVTMLIIPFMSCSARYPVYILIIGAFFASYQGTLLFGIYLFGIFLAGIMAWIFKKTIFKASTIPFVMELPPYRMPRMASVLKQTWFKGEMYLKKMGTIILLASILIWAMGYFPLGKKYEVVFNNKVEQINKQATTKLKQGNLSPAQIKTLEASRERKINILKDELAMKKQENSVIGRIGHFIEPVIRPLGFDWKMGVSLIAGGAAKEVVVSTMGVLYPSSSGKEGKEGLGQRLRKQVYSSGPHKGQKVFTPLAALAFLLFILIYFPCIAVVAAIKNETGQWKWSLFLAVYTTTLAWVVAFIVFQGGSLLGF</sequence>
<evidence type="ECO:0000259" key="13">
    <source>
        <dbReference type="Pfam" id="PF07664"/>
    </source>
</evidence>
<feature type="transmembrane region" description="Helical" evidence="12">
    <location>
        <begin position="342"/>
        <end position="367"/>
    </location>
</feature>
<feature type="domain" description="Nucleoside transporter/FeoB GTPase Gate" evidence="14">
    <location>
        <begin position="25"/>
        <end position="120"/>
    </location>
</feature>
<keyword evidence="8" id="KW-0408">Iron</keyword>
<organism evidence="15">
    <name type="scientific">hydrothermal vent metagenome</name>
    <dbReference type="NCBI Taxonomy" id="652676"/>
    <lineage>
        <taxon>unclassified sequences</taxon>
        <taxon>metagenomes</taxon>
        <taxon>ecological metagenomes</taxon>
    </lineage>
</organism>
<evidence type="ECO:0000256" key="9">
    <source>
        <dbReference type="ARBA" id="ARBA00023065"/>
    </source>
</evidence>
<reference evidence="15" key="1">
    <citation type="submission" date="2018-06" db="EMBL/GenBank/DDBJ databases">
        <authorList>
            <person name="Zhirakovskaya E."/>
        </authorList>
    </citation>
    <scope>NUCLEOTIDE SEQUENCE</scope>
</reference>
<proteinExistence type="predicted"/>
<keyword evidence="6" id="KW-0547">Nucleotide-binding</keyword>
<keyword evidence="5 12" id="KW-0812">Transmembrane</keyword>
<keyword evidence="2" id="KW-0813">Transport</keyword>
<dbReference type="InterPro" id="IPR011640">
    <property type="entry name" value="Fe2_transport_prot_B_C"/>
</dbReference>
<feature type="transmembrane region" description="Helical" evidence="12">
    <location>
        <begin position="128"/>
        <end position="147"/>
    </location>
</feature>
<dbReference type="InterPro" id="IPR050860">
    <property type="entry name" value="FeoB_GTPase"/>
</dbReference>
<evidence type="ECO:0000256" key="1">
    <source>
        <dbReference type="ARBA" id="ARBA00004651"/>
    </source>
</evidence>
<feature type="transmembrane region" description="Helical" evidence="12">
    <location>
        <begin position="61"/>
        <end position="83"/>
    </location>
</feature>
<dbReference type="InterPro" id="IPR011642">
    <property type="entry name" value="Gate_dom"/>
</dbReference>
<keyword evidence="7 12" id="KW-1133">Transmembrane helix</keyword>
<dbReference type="EMBL" id="UOET01000535">
    <property type="protein sequence ID" value="VAW30553.1"/>
    <property type="molecule type" value="Genomic_DNA"/>
</dbReference>
<evidence type="ECO:0000256" key="11">
    <source>
        <dbReference type="ARBA" id="ARBA00023136"/>
    </source>
</evidence>
<dbReference type="PANTHER" id="PTHR43185:SF1">
    <property type="entry name" value="FE(2+) TRANSPORTER FEOB"/>
    <property type="match status" value="1"/>
</dbReference>
<keyword evidence="4" id="KW-0410">Iron transport</keyword>
<dbReference type="NCBIfam" id="TIGR00437">
    <property type="entry name" value="feoB"/>
    <property type="match status" value="1"/>
</dbReference>
<dbReference type="Pfam" id="PF07670">
    <property type="entry name" value="Gate"/>
    <property type="match status" value="2"/>
</dbReference>
<evidence type="ECO:0000313" key="15">
    <source>
        <dbReference type="EMBL" id="VAW30553.1"/>
    </source>
</evidence>
<evidence type="ECO:0000256" key="5">
    <source>
        <dbReference type="ARBA" id="ARBA00022692"/>
    </source>
</evidence>
<evidence type="ECO:0000256" key="10">
    <source>
        <dbReference type="ARBA" id="ARBA00023134"/>
    </source>
</evidence>
<keyword evidence="3" id="KW-1003">Cell membrane</keyword>
<keyword evidence="11 12" id="KW-0472">Membrane</keyword>
<dbReference type="GO" id="GO:0005525">
    <property type="term" value="F:GTP binding"/>
    <property type="evidence" value="ECO:0007669"/>
    <property type="project" value="UniProtKB-KW"/>
</dbReference>
<evidence type="ECO:0000259" key="14">
    <source>
        <dbReference type="Pfam" id="PF07670"/>
    </source>
</evidence>
<evidence type="ECO:0000256" key="3">
    <source>
        <dbReference type="ARBA" id="ARBA00022475"/>
    </source>
</evidence>
<dbReference type="Pfam" id="PF07664">
    <property type="entry name" value="FeoB_C"/>
    <property type="match status" value="1"/>
</dbReference>
<dbReference type="AlphaFoldDB" id="A0A3B0UQM0"/>
<dbReference type="GO" id="GO:0015093">
    <property type="term" value="F:ferrous iron transmembrane transporter activity"/>
    <property type="evidence" value="ECO:0007669"/>
    <property type="project" value="InterPro"/>
</dbReference>
<keyword evidence="9" id="KW-0406">Ion transport</keyword>
<evidence type="ECO:0000256" key="4">
    <source>
        <dbReference type="ARBA" id="ARBA00022496"/>
    </source>
</evidence>
<feature type="domain" description="Ferrous iron transport protein B C-terminal" evidence="13">
    <location>
        <begin position="129"/>
        <end position="181"/>
    </location>
</feature>
<feature type="transmembrane region" description="Helical" evidence="12">
    <location>
        <begin position="12"/>
        <end position="41"/>
    </location>
</feature>
<evidence type="ECO:0000256" key="2">
    <source>
        <dbReference type="ARBA" id="ARBA00022448"/>
    </source>
</evidence>
<feature type="transmembrane region" description="Helical" evidence="12">
    <location>
        <begin position="189"/>
        <end position="208"/>
    </location>
</feature>
<feature type="non-terminal residue" evidence="15">
    <location>
        <position position="1"/>
    </location>
</feature>
<evidence type="ECO:0000256" key="6">
    <source>
        <dbReference type="ARBA" id="ARBA00022741"/>
    </source>
</evidence>
<dbReference type="InterPro" id="IPR003373">
    <property type="entry name" value="Fe2_transport_prot-B"/>
</dbReference>
<protein>
    <submittedName>
        <fullName evidence="15">Ferrous iron transport protein B</fullName>
    </submittedName>
</protein>
<accession>A0A3B0UQM0</accession>